<feature type="region of interest" description="Disordered" evidence="1">
    <location>
        <begin position="1"/>
        <end position="31"/>
    </location>
</feature>
<keyword evidence="3" id="KW-1185">Reference proteome</keyword>
<evidence type="ECO:0000256" key="1">
    <source>
        <dbReference type="SAM" id="MobiDB-lite"/>
    </source>
</evidence>
<gene>
    <name evidence="2" type="ORF">P7K49_013944</name>
</gene>
<proteinExistence type="predicted"/>
<name>A0ABQ9VHD6_SAGOE</name>
<evidence type="ECO:0000313" key="3">
    <source>
        <dbReference type="Proteomes" id="UP001266305"/>
    </source>
</evidence>
<dbReference type="Proteomes" id="UP001266305">
    <property type="component" value="Unassembled WGS sequence"/>
</dbReference>
<protein>
    <submittedName>
        <fullName evidence="2">Uncharacterized protein</fullName>
    </submittedName>
</protein>
<accession>A0ABQ9VHD6</accession>
<comment type="caution">
    <text evidence="2">The sequence shown here is derived from an EMBL/GenBank/DDBJ whole genome shotgun (WGS) entry which is preliminary data.</text>
</comment>
<sequence>KSRVQGGEPGSARTTAQPDKPPPQSSRPLGRRRVYRGEASGEPAAYFPGAQLSMPLPCRALPTALVFS</sequence>
<feature type="non-terminal residue" evidence="2">
    <location>
        <position position="1"/>
    </location>
</feature>
<organism evidence="2 3">
    <name type="scientific">Saguinus oedipus</name>
    <name type="common">Cotton-top tamarin</name>
    <name type="synonym">Oedipomidas oedipus</name>
    <dbReference type="NCBI Taxonomy" id="9490"/>
    <lineage>
        <taxon>Eukaryota</taxon>
        <taxon>Metazoa</taxon>
        <taxon>Chordata</taxon>
        <taxon>Craniata</taxon>
        <taxon>Vertebrata</taxon>
        <taxon>Euteleostomi</taxon>
        <taxon>Mammalia</taxon>
        <taxon>Eutheria</taxon>
        <taxon>Euarchontoglires</taxon>
        <taxon>Primates</taxon>
        <taxon>Haplorrhini</taxon>
        <taxon>Platyrrhini</taxon>
        <taxon>Cebidae</taxon>
        <taxon>Callitrichinae</taxon>
        <taxon>Saguinus</taxon>
    </lineage>
</organism>
<feature type="non-terminal residue" evidence="2">
    <location>
        <position position="68"/>
    </location>
</feature>
<reference evidence="2 3" key="1">
    <citation type="submission" date="2023-05" db="EMBL/GenBank/DDBJ databases">
        <title>B98-5 Cell Line De Novo Hybrid Assembly: An Optical Mapping Approach.</title>
        <authorList>
            <person name="Kananen K."/>
            <person name="Auerbach J.A."/>
            <person name="Kautto E."/>
            <person name="Blachly J.S."/>
        </authorList>
    </citation>
    <scope>NUCLEOTIDE SEQUENCE [LARGE SCALE GENOMIC DNA]</scope>
    <source>
        <strain evidence="2">B95-8</strain>
        <tissue evidence="2">Cell line</tissue>
    </source>
</reference>
<evidence type="ECO:0000313" key="2">
    <source>
        <dbReference type="EMBL" id="KAK2108779.1"/>
    </source>
</evidence>
<dbReference type="EMBL" id="JASSZA010000006">
    <property type="protein sequence ID" value="KAK2108779.1"/>
    <property type="molecule type" value="Genomic_DNA"/>
</dbReference>